<feature type="domain" description="TY-Chap central" evidence="1">
    <location>
        <begin position="22"/>
        <end position="144"/>
    </location>
</feature>
<dbReference type="InterPro" id="IPR054343">
    <property type="entry name" value="TY-Chap_M"/>
</dbReference>
<comment type="caution">
    <text evidence="2">The sequence shown here is derived from an EMBL/GenBank/DDBJ whole genome shotgun (WGS) entry which is preliminary data.</text>
</comment>
<dbReference type="Proteomes" id="UP001333818">
    <property type="component" value="Unassembled WGS sequence"/>
</dbReference>
<dbReference type="AlphaFoldDB" id="A0AAW9PYW4"/>
<dbReference type="RefSeq" id="WP_330482101.1">
    <property type="nucleotide sequence ID" value="NZ_JAZBJZ010000006.1"/>
</dbReference>
<name>A0AAW9PYW4_9CYAN</name>
<dbReference type="Gene3D" id="3.30.1460.10">
    <property type="match status" value="1"/>
</dbReference>
<accession>A0AAW9PYW4</accession>
<dbReference type="SUPFAM" id="SSF69635">
    <property type="entry name" value="Type III secretory system chaperone-like"/>
    <property type="match status" value="1"/>
</dbReference>
<sequence>MQFQTPAQEACYHKIAVWMREIFGKFPCARQDVPGLGIFMGSALVEVLVFPWNEDDAVINTRSYVVTGAEIKPDLMRFLLDENASMIFGGFGIDPNGDIVFEHSIVGSTCDRKELESSVKAVLEIADEYDDAIVEKWGGKRALDRLEYSGSLNGIHRNSSFN</sequence>
<reference evidence="2" key="1">
    <citation type="submission" date="2024-01" db="EMBL/GenBank/DDBJ databases">
        <title>Bank of Algae and Cyanobacteria of the Azores (BACA) strain genomes.</title>
        <authorList>
            <person name="Luz R."/>
            <person name="Cordeiro R."/>
            <person name="Fonseca A."/>
            <person name="Goncalves V."/>
        </authorList>
    </citation>
    <scope>NUCLEOTIDE SEQUENCE</scope>
    <source>
        <strain evidence="2">BACA0141</strain>
    </source>
</reference>
<dbReference type="EMBL" id="JAZBJZ010000006">
    <property type="protein sequence ID" value="MEE3715678.1"/>
    <property type="molecule type" value="Genomic_DNA"/>
</dbReference>
<evidence type="ECO:0000313" key="2">
    <source>
        <dbReference type="EMBL" id="MEE3715678.1"/>
    </source>
</evidence>
<evidence type="ECO:0000313" key="3">
    <source>
        <dbReference type="Proteomes" id="UP001333818"/>
    </source>
</evidence>
<organism evidence="2 3">
    <name type="scientific">Tumidithrix elongata BACA0141</name>
    <dbReference type="NCBI Taxonomy" id="2716417"/>
    <lineage>
        <taxon>Bacteria</taxon>
        <taxon>Bacillati</taxon>
        <taxon>Cyanobacteriota</taxon>
        <taxon>Cyanophyceae</taxon>
        <taxon>Pseudanabaenales</taxon>
        <taxon>Pseudanabaenaceae</taxon>
        <taxon>Tumidithrix</taxon>
        <taxon>Tumidithrix elongata</taxon>
    </lineage>
</organism>
<evidence type="ECO:0000259" key="1">
    <source>
        <dbReference type="Pfam" id="PF22551"/>
    </source>
</evidence>
<dbReference type="Pfam" id="PF22551">
    <property type="entry name" value="TY-Chap1"/>
    <property type="match status" value="1"/>
</dbReference>
<keyword evidence="3" id="KW-1185">Reference proteome</keyword>
<proteinExistence type="predicted"/>
<gene>
    <name evidence="2" type="ORF">V2H45_02840</name>
</gene>
<protein>
    <submittedName>
        <fullName evidence="2">YbjN domain-containing protein</fullName>
    </submittedName>
</protein>